<reference evidence="2 3" key="1">
    <citation type="submission" date="2024-02" db="EMBL/GenBank/DDBJ databases">
        <title>De novo assembly and annotation of 12 fungi associated with fruit tree decline syndrome in Ontario, Canada.</title>
        <authorList>
            <person name="Sulman M."/>
            <person name="Ellouze W."/>
            <person name="Ilyukhin E."/>
        </authorList>
    </citation>
    <scope>NUCLEOTIDE SEQUENCE [LARGE SCALE GENOMIC DNA]</scope>
    <source>
        <strain evidence="2 3">M1-105</strain>
    </source>
</reference>
<evidence type="ECO:0000256" key="1">
    <source>
        <dbReference type="SAM" id="SignalP"/>
    </source>
</evidence>
<comment type="caution">
    <text evidence="2">The sequence shown here is derived from an EMBL/GenBank/DDBJ whole genome shotgun (WGS) entry which is preliminary data.</text>
</comment>
<accession>A0ABR3SJ31</accession>
<evidence type="ECO:0000313" key="2">
    <source>
        <dbReference type="EMBL" id="KAL1622293.1"/>
    </source>
</evidence>
<evidence type="ECO:0000313" key="3">
    <source>
        <dbReference type="Proteomes" id="UP001521116"/>
    </source>
</evidence>
<dbReference type="EMBL" id="JAJVDC020000136">
    <property type="protein sequence ID" value="KAL1622293.1"/>
    <property type="molecule type" value="Genomic_DNA"/>
</dbReference>
<gene>
    <name evidence="2" type="ORF">SLS56_008783</name>
</gene>
<sequence>MKFFLVSLLFALLAACALGFESPKKKVIVSSEDKGVVDHAMQWIEDQVRWPSPAQDILADNRPQEGVILHKYTLINAFLASAPASVFESAKNTFTTNNWGNLVMEEDAEVHAWSGEQN</sequence>
<dbReference type="PROSITE" id="PS51257">
    <property type="entry name" value="PROKAR_LIPOPROTEIN"/>
    <property type="match status" value="1"/>
</dbReference>
<proteinExistence type="predicted"/>
<protein>
    <submittedName>
        <fullName evidence="2">Uncharacterized protein</fullName>
    </submittedName>
</protein>
<feature type="chain" id="PRO_5045949273" evidence="1">
    <location>
        <begin position="20"/>
        <end position="118"/>
    </location>
</feature>
<organism evidence="2 3">
    <name type="scientific">Neofusicoccum ribis</name>
    <dbReference type="NCBI Taxonomy" id="45134"/>
    <lineage>
        <taxon>Eukaryota</taxon>
        <taxon>Fungi</taxon>
        <taxon>Dikarya</taxon>
        <taxon>Ascomycota</taxon>
        <taxon>Pezizomycotina</taxon>
        <taxon>Dothideomycetes</taxon>
        <taxon>Dothideomycetes incertae sedis</taxon>
        <taxon>Botryosphaeriales</taxon>
        <taxon>Botryosphaeriaceae</taxon>
        <taxon>Neofusicoccum</taxon>
    </lineage>
</organism>
<name>A0ABR3SJ31_9PEZI</name>
<keyword evidence="3" id="KW-1185">Reference proteome</keyword>
<feature type="signal peptide" evidence="1">
    <location>
        <begin position="1"/>
        <end position="19"/>
    </location>
</feature>
<dbReference type="Proteomes" id="UP001521116">
    <property type="component" value="Unassembled WGS sequence"/>
</dbReference>
<keyword evidence="1" id="KW-0732">Signal</keyword>